<evidence type="ECO:0000313" key="1">
    <source>
        <dbReference type="EMBL" id="MCS0637193.1"/>
    </source>
</evidence>
<accession>A0ABT2CIF3</accession>
<dbReference type="EMBL" id="JANUGQ010000012">
    <property type="protein sequence ID" value="MCS0637193.1"/>
    <property type="molecule type" value="Genomic_DNA"/>
</dbReference>
<proteinExistence type="predicted"/>
<gene>
    <name evidence="1" type="ORF">NX801_16290</name>
</gene>
<organism evidence="1 2">
    <name type="scientific">Streptomyces pyxinae</name>
    <dbReference type="NCBI Taxonomy" id="2970734"/>
    <lineage>
        <taxon>Bacteria</taxon>
        <taxon>Bacillati</taxon>
        <taxon>Actinomycetota</taxon>
        <taxon>Actinomycetes</taxon>
        <taxon>Kitasatosporales</taxon>
        <taxon>Streptomycetaceae</taxon>
        <taxon>Streptomyces</taxon>
    </lineage>
</organism>
<evidence type="ECO:0008006" key="3">
    <source>
        <dbReference type="Google" id="ProtNLM"/>
    </source>
</evidence>
<dbReference type="RefSeq" id="WP_258788432.1">
    <property type="nucleotide sequence ID" value="NZ_JANUGQ010000012.1"/>
</dbReference>
<name>A0ABT2CIF3_9ACTN</name>
<sequence length="328" mass="35608">MAGTTPRRGPGAAGDPLAEELARLLERGPFADALRTAIAAGGLSLDRVRDRLARRGAPLSVATLSSWQSGRRRPERPESLRALRQLEAVLGLPDNALRALLAPARPRGRRTLADRMPATADVWATRPGAAALLAPFAPYSDAALRRLSVHDRMIVGPDGRARELHATLVLRAEEDGPDRLVLLTDWGDGPRRGAPVPVTNPRNCRVGRVVRHPDSGLTAVELLFERALRRDETVLIAYESVRPDAPDRTSARGDRVSRYFRGVVRAYVLEVCFDPAALPARCRQLTTRIGEAEPKAVRNLEAGPSGTVHAIGLDFGPGKFGISWHMAE</sequence>
<comment type="caution">
    <text evidence="1">The sequence shown here is derived from an EMBL/GenBank/DDBJ whole genome shotgun (WGS) entry which is preliminary data.</text>
</comment>
<reference evidence="1" key="1">
    <citation type="submission" date="2022-08" db="EMBL/GenBank/DDBJ databases">
        <authorList>
            <person name="Somphong A."/>
            <person name="Phongsopitanun W."/>
        </authorList>
    </citation>
    <scope>NUCLEOTIDE SEQUENCE</scope>
    <source>
        <strain evidence="1">LP05-1</strain>
    </source>
</reference>
<protein>
    <recommendedName>
        <fullName evidence="3">XRE family transcriptional regulator</fullName>
    </recommendedName>
</protein>
<keyword evidence="2" id="KW-1185">Reference proteome</keyword>
<dbReference type="Proteomes" id="UP001431313">
    <property type="component" value="Unassembled WGS sequence"/>
</dbReference>
<evidence type="ECO:0000313" key="2">
    <source>
        <dbReference type="Proteomes" id="UP001431313"/>
    </source>
</evidence>